<comment type="caution">
    <text evidence="1">The sequence shown here is derived from an EMBL/GenBank/DDBJ whole genome shotgun (WGS) entry which is preliminary data.</text>
</comment>
<proteinExistence type="predicted"/>
<keyword evidence="2" id="KW-1185">Reference proteome</keyword>
<gene>
    <name evidence="1" type="ORF">Ae201684_012414</name>
</gene>
<organism evidence="1 2">
    <name type="scientific">Aphanomyces euteiches</name>
    <dbReference type="NCBI Taxonomy" id="100861"/>
    <lineage>
        <taxon>Eukaryota</taxon>
        <taxon>Sar</taxon>
        <taxon>Stramenopiles</taxon>
        <taxon>Oomycota</taxon>
        <taxon>Saprolegniomycetes</taxon>
        <taxon>Saprolegniales</taxon>
        <taxon>Verrucalvaceae</taxon>
        <taxon>Aphanomyces</taxon>
    </lineage>
</organism>
<name>A0A6G0WRS6_9STRA</name>
<reference evidence="1 2" key="1">
    <citation type="submission" date="2019-07" db="EMBL/GenBank/DDBJ databases">
        <title>Genomics analysis of Aphanomyces spp. identifies a new class of oomycete effector associated with host adaptation.</title>
        <authorList>
            <person name="Gaulin E."/>
        </authorList>
    </citation>
    <scope>NUCLEOTIDE SEQUENCE [LARGE SCALE GENOMIC DNA]</scope>
    <source>
        <strain evidence="1 2">ATCC 201684</strain>
    </source>
</reference>
<dbReference type="EMBL" id="VJMJ01000156">
    <property type="protein sequence ID" value="KAF0730119.1"/>
    <property type="molecule type" value="Genomic_DNA"/>
</dbReference>
<dbReference type="Proteomes" id="UP000481153">
    <property type="component" value="Unassembled WGS sequence"/>
</dbReference>
<evidence type="ECO:0000313" key="2">
    <source>
        <dbReference type="Proteomes" id="UP000481153"/>
    </source>
</evidence>
<evidence type="ECO:0000313" key="1">
    <source>
        <dbReference type="EMBL" id="KAF0730119.1"/>
    </source>
</evidence>
<sequence length="172" mass="20018">MPWRGYAQCSSLLFAPENSHFFDVFRQIRHEVQRKRIMATCTYRTEVFQQDNLVYRSASSCYSILSRNLSSTSMEKTTDSQTTHCPGVSGLQVLVWIVDDQKANAEFEVCFIGVRRLPLYGVHNAEESQRRELDCTSCCHGRASSMEKMGQEPKYLKHLKYFMEINDTFKYI</sequence>
<protein>
    <submittedName>
        <fullName evidence="1">Uncharacterized protein</fullName>
    </submittedName>
</protein>
<dbReference type="AlphaFoldDB" id="A0A6G0WRS6"/>
<accession>A0A6G0WRS6</accession>